<evidence type="ECO:0000256" key="31">
    <source>
        <dbReference type="ARBA" id="ARBA00049068"/>
    </source>
</evidence>
<evidence type="ECO:0000256" key="8">
    <source>
        <dbReference type="ARBA" id="ARBA00022501"/>
    </source>
</evidence>
<sequence length="335" mass="37611">MLRAKKIIKINEFVNEPKLGDFQIVEEDLPPLKDGEFLIEAEYISVDPYMRVFDVKPLNTMIGDQVSKVIQSKNTKYPVGTFVFAQTGWRTHTIINPKDSSFLEQNFYKLDYDFGKHPRSLAVGTCGMPGNTAYFGFLEICKPKAGEVLVVTGAAGAVGSLVGQIGKLKGLTVIGFAGSDEKCEWLKNELNFDYVINYKTDNCEAKLKEAAPDGIDCYFDNVGGALTSIILRQMRLFGRISVCGAISGYNNDTKSPILVPVFQQLFIYKQLTMQGFMVYQWKFRWSEGVEQMLKWVKEGYIKYHETITAGFENTPEAFINMLNGKSIGKAIVKVK</sequence>
<dbReference type="FunFam" id="3.40.50.720:FF:000121">
    <property type="entry name" value="Prostaglandin reductase 2"/>
    <property type="match status" value="1"/>
</dbReference>
<evidence type="ECO:0000256" key="27">
    <source>
        <dbReference type="ARBA" id="ARBA00048290"/>
    </source>
</evidence>
<comment type="catalytic activity">
    <reaction evidence="27">
        <text>13,14-dihydro-15-oxo-PGF2alpha + NADP(+) = 15-oxoprostaglandin F2alpha + NADPH + H(+)</text>
        <dbReference type="Rhea" id="RHEA:50588"/>
        <dbReference type="ChEBI" id="CHEBI:15378"/>
        <dbReference type="ChEBI" id="CHEBI:57783"/>
        <dbReference type="ChEBI" id="CHEBI:58349"/>
        <dbReference type="ChEBI" id="CHEBI:133374"/>
        <dbReference type="ChEBI" id="CHEBI:133409"/>
    </reaction>
    <physiologicalReaction direction="right-to-left" evidence="27">
        <dbReference type="Rhea" id="RHEA:50590"/>
    </physiologicalReaction>
</comment>
<keyword evidence="14" id="KW-0443">Lipid metabolism</keyword>
<comment type="catalytic activity">
    <reaction evidence="20">
        <text>octanal + NADP(+) = (2E)-octenal + NADPH + H(+)</text>
        <dbReference type="Rhea" id="RHEA:50780"/>
        <dbReference type="ChEBI" id="CHEBI:15378"/>
        <dbReference type="ChEBI" id="CHEBI:17935"/>
        <dbReference type="ChEBI" id="CHEBI:57783"/>
        <dbReference type="ChEBI" id="CHEBI:58349"/>
        <dbReference type="ChEBI" id="CHEBI:61748"/>
    </reaction>
    <physiologicalReaction direction="right-to-left" evidence="20">
        <dbReference type="Rhea" id="RHEA:50782"/>
    </physiologicalReaction>
</comment>
<evidence type="ECO:0000256" key="18">
    <source>
        <dbReference type="ARBA" id="ARBA00032297"/>
    </source>
</evidence>
<evidence type="ECO:0000313" key="36">
    <source>
        <dbReference type="EMBL" id="SSX17884.1"/>
    </source>
</evidence>
<evidence type="ECO:0000256" key="11">
    <source>
        <dbReference type="ARBA" id="ARBA00022857"/>
    </source>
</evidence>
<evidence type="ECO:0000256" key="22">
    <source>
        <dbReference type="ARBA" id="ARBA00047742"/>
    </source>
</evidence>
<keyword evidence="12" id="KW-0007">Acetylation</keyword>
<keyword evidence="10" id="KW-0276">Fatty acid metabolism</keyword>
<evidence type="ECO:0000256" key="6">
    <source>
        <dbReference type="ARBA" id="ARBA00020651"/>
    </source>
</evidence>
<comment type="catalytic activity">
    <reaction evidence="32">
        <text>13,14-dihydro-15-oxo-prostaglandin E1 + NADP(+) = 15-oxoprostaglandin E1 + NADPH + H(+)</text>
        <dbReference type="Rhea" id="RHEA:50584"/>
        <dbReference type="ChEBI" id="CHEBI:15378"/>
        <dbReference type="ChEBI" id="CHEBI:57401"/>
        <dbReference type="ChEBI" id="CHEBI:57783"/>
        <dbReference type="ChEBI" id="CHEBI:58349"/>
        <dbReference type="ChEBI" id="CHEBI:133408"/>
    </reaction>
    <physiologicalReaction direction="right-to-left" evidence="32">
        <dbReference type="Rhea" id="RHEA:50586"/>
    </physiologicalReaction>
</comment>
<comment type="catalytic activity">
    <reaction evidence="22">
        <text>pentan-2-one + NADP(+) = (E)-pent-3-en-2-one + NADPH + H(+)</text>
        <dbReference type="Rhea" id="RHEA:50788"/>
        <dbReference type="ChEBI" id="CHEBI:15378"/>
        <dbReference type="ChEBI" id="CHEBI:16472"/>
        <dbReference type="ChEBI" id="CHEBI:57783"/>
        <dbReference type="ChEBI" id="CHEBI:58349"/>
        <dbReference type="ChEBI" id="CHEBI:145276"/>
    </reaction>
    <physiologicalReaction direction="right-to-left" evidence="22">
        <dbReference type="Rhea" id="RHEA:50790"/>
    </physiologicalReaction>
</comment>
<dbReference type="OMA" id="VRNTWMS"/>
<evidence type="ECO:0000256" key="17">
    <source>
        <dbReference type="ARBA" id="ARBA00032255"/>
    </source>
</evidence>
<comment type="catalytic activity">
    <reaction evidence="23">
        <text>leukotriene B4 + NADP(+) = 12-oxo-leukotriene B4 + NADPH + H(+)</text>
        <dbReference type="Rhea" id="RHEA:50608"/>
        <dbReference type="ChEBI" id="CHEBI:15378"/>
        <dbReference type="ChEBI" id="CHEBI:57461"/>
        <dbReference type="ChEBI" id="CHEBI:57783"/>
        <dbReference type="ChEBI" id="CHEBI:58349"/>
        <dbReference type="ChEBI" id="CHEBI:133309"/>
    </reaction>
    <physiologicalReaction direction="left-to-right" evidence="23">
        <dbReference type="Rhea" id="RHEA:50609"/>
    </physiologicalReaction>
</comment>
<gene>
    <name evidence="36" type="primary">CSON005267</name>
</gene>
<dbReference type="InterPro" id="IPR045010">
    <property type="entry name" value="MDR_fam"/>
</dbReference>
<evidence type="ECO:0000256" key="34">
    <source>
        <dbReference type="ARBA" id="ARBA00049368"/>
    </source>
</evidence>
<dbReference type="EC" id="1.3.1.48" evidence="4"/>
<evidence type="ECO:0000256" key="5">
    <source>
        <dbReference type="ARBA" id="ARBA00012410"/>
    </source>
</evidence>
<comment type="catalytic activity">
    <reaction evidence="21">
        <text>decanal + NADP(+) = (2E)-decenal + NADPH + H(+)</text>
        <dbReference type="Rhea" id="RHEA:50612"/>
        <dbReference type="ChEBI" id="CHEBI:15378"/>
        <dbReference type="ChEBI" id="CHEBI:31457"/>
        <dbReference type="ChEBI" id="CHEBI:57783"/>
        <dbReference type="ChEBI" id="CHEBI:58349"/>
        <dbReference type="ChEBI" id="CHEBI:133455"/>
    </reaction>
    <physiologicalReaction direction="right-to-left" evidence="21">
        <dbReference type="Rhea" id="RHEA:50614"/>
    </physiologicalReaction>
</comment>
<evidence type="ECO:0000256" key="23">
    <source>
        <dbReference type="ARBA" id="ARBA00047871"/>
    </source>
</evidence>
<evidence type="ECO:0000256" key="15">
    <source>
        <dbReference type="ARBA" id="ARBA00023278"/>
    </source>
</evidence>
<feature type="domain" description="Enoyl reductase (ER)" evidence="35">
    <location>
        <begin position="20"/>
        <end position="332"/>
    </location>
</feature>
<name>A0A336LIG0_CULSO</name>
<reference evidence="36" key="1">
    <citation type="submission" date="2018-07" db="EMBL/GenBank/DDBJ databases">
        <authorList>
            <person name="Quirk P.G."/>
            <person name="Krulwich T.A."/>
        </authorList>
    </citation>
    <scope>NUCLEOTIDE SEQUENCE</scope>
</reference>
<evidence type="ECO:0000259" key="35">
    <source>
        <dbReference type="SMART" id="SM00829"/>
    </source>
</evidence>
<evidence type="ECO:0000256" key="4">
    <source>
        <dbReference type="ARBA" id="ARBA00011981"/>
    </source>
</evidence>
<comment type="catalytic activity">
    <reaction evidence="26">
        <text>nonan-2-one + NADP(+) = (3E)-nonen-2-one + NADPH + H(+)</text>
        <dbReference type="Rhea" id="RHEA:50616"/>
        <dbReference type="ChEBI" id="CHEBI:15378"/>
        <dbReference type="ChEBI" id="CHEBI:57783"/>
        <dbReference type="ChEBI" id="CHEBI:58349"/>
        <dbReference type="ChEBI" id="CHEBI:77927"/>
        <dbReference type="ChEBI" id="CHEBI:133457"/>
    </reaction>
    <physiologicalReaction direction="right-to-left" evidence="26">
        <dbReference type="Rhea" id="RHEA:50618"/>
    </physiologicalReaction>
</comment>
<dbReference type="InterPro" id="IPR013149">
    <property type="entry name" value="ADH-like_C"/>
</dbReference>
<evidence type="ECO:0000256" key="19">
    <source>
        <dbReference type="ARBA" id="ARBA00033119"/>
    </source>
</evidence>
<dbReference type="EC" id="1.3.1.74" evidence="5"/>
<dbReference type="GO" id="GO:0005737">
    <property type="term" value="C:cytoplasm"/>
    <property type="evidence" value="ECO:0007669"/>
    <property type="project" value="UniProtKB-SubCell"/>
</dbReference>
<dbReference type="SUPFAM" id="SSF50129">
    <property type="entry name" value="GroES-like"/>
    <property type="match status" value="2"/>
</dbReference>
<evidence type="ECO:0000256" key="13">
    <source>
        <dbReference type="ARBA" id="ARBA00023002"/>
    </source>
</evidence>
<evidence type="ECO:0000256" key="26">
    <source>
        <dbReference type="ARBA" id="ARBA00048066"/>
    </source>
</evidence>
<dbReference type="SUPFAM" id="SSF51735">
    <property type="entry name" value="NAD(P)-binding Rossmann-fold domains"/>
    <property type="match status" value="1"/>
</dbReference>
<keyword evidence="9" id="KW-0597">Phosphoprotein</keyword>
<evidence type="ECO:0000256" key="2">
    <source>
        <dbReference type="ARBA" id="ARBA00010460"/>
    </source>
</evidence>
<dbReference type="InterPro" id="IPR020843">
    <property type="entry name" value="ER"/>
</dbReference>
<evidence type="ECO:0000256" key="20">
    <source>
        <dbReference type="ARBA" id="ARBA00047461"/>
    </source>
</evidence>
<dbReference type="EMBL" id="UFQT01000020">
    <property type="protein sequence ID" value="SSX17884.1"/>
    <property type="molecule type" value="Genomic_DNA"/>
</dbReference>
<dbReference type="InterPro" id="IPR036291">
    <property type="entry name" value="NAD(P)-bd_dom_sf"/>
</dbReference>
<protein>
    <recommendedName>
        <fullName evidence="6">Prostaglandin reductase 1</fullName>
        <ecNumber evidence="4">1.3.1.48</ecNumber>
        <ecNumber evidence="5">1.3.1.74</ecNumber>
    </recommendedName>
    <alternativeName>
        <fullName evidence="19">15-oxoprostaglandin 13-reductase</fullName>
    </alternativeName>
    <alternativeName>
        <fullName evidence="17">Dithiolethione-inducible gene 1 protein</fullName>
    </alternativeName>
    <alternativeName>
        <fullName evidence="16">Leukotriene B4 12-hydroxydehydrogenase</fullName>
    </alternativeName>
    <alternativeName>
        <fullName evidence="18">NAD(P)H-dependent alkenal/one oxidoreductase</fullName>
    </alternativeName>
</protein>
<dbReference type="InterPro" id="IPR041694">
    <property type="entry name" value="ADH_N_2"/>
</dbReference>
<evidence type="ECO:0000256" key="21">
    <source>
        <dbReference type="ARBA" id="ARBA00047617"/>
    </source>
</evidence>
<dbReference type="VEuPathDB" id="VectorBase:CSON005267"/>
<evidence type="ECO:0000256" key="29">
    <source>
        <dbReference type="ARBA" id="ARBA00048591"/>
    </source>
</evidence>
<keyword evidence="11" id="KW-0521">NADP</keyword>
<dbReference type="AlphaFoldDB" id="A0A336LIG0"/>
<dbReference type="Pfam" id="PF16884">
    <property type="entry name" value="ADH_N_2"/>
    <property type="match status" value="1"/>
</dbReference>
<evidence type="ECO:0000256" key="12">
    <source>
        <dbReference type="ARBA" id="ARBA00022990"/>
    </source>
</evidence>
<dbReference type="GO" id="GO:0006693">
    <property type="term" value="P:prostaglandin metabolic process"/>
    <property type="evidence" value="ECO:0007669"/>
    <property type="project" value="UniProtKB-KW"/>
</dbReference>
<comment type="subunit">
    <text evidence="3">Monomer or homodimer.</text>
</comment>
<comment type="catalytic activity">
    <reaction evidence="34">
        <text>hexanal + NADP(+) = (E)-hex-2-enal + NADPH + H(+)</text>
        <dbReference type="Rhea" id="RHEA:50776"/>
        <dbReference type="ChEBI" id="CHEBI:15378"/>
        <dbReference type="ChEBI" id="CHEBI:28913"/>
        <dbReference type="ChEBI" id="CHEBI:57783"/>
        <dbReference type="ChEBI" id="CHEBI:58349"/>
        <dbReference type="ChEBI" id="CHEBI:88528"/>
    </reaction>
    <physiologicalReaction direction="right-to-left" evidence="34">
        <dbReference type="Rhea" id="RHEA:50778"/>
    </physiologicalReaction>
</comment>
<proteinExistence type="inferred from homology"/>
<dbReference type="Gene3D" id="3.90.180.10">
    <property type="entry name" value="Medium-chain alcohol dehydrogenases, catalytic domain"/>
    <property type="match status" value="1"/>
</dbReference>
<evidence type="ECO:0000256" key="33">
    <source>
        <dbReference type="ARBA" id="ARBA00049179"/>
    </source>
</evidence>
<comment type="catalytic activity">
    <reaction evidence="25">
        <text>dodecanal + NADP(+) = (2E)-dodecenal + NADPH + H(+)</text>
        <dbReference type="Rhea" id="RHEA:50784"/>
        <dbReference type="ChEBI" id="CHEBI:15378"/>
        <dbReference type="ChEBI" id="CHEBI:27836"/>
        <dbReference type="ChEBI" id="CHEBI:57783"/>
        <dbReference type="ChEBI" id="CHEBI:58349"/>
        <dbReference type="ChEBI" id="CHEBI:133741"/>
    </reaction>
    <physiologicalReaction direction="right-to-left" evidence="25">
        <dbReference type="Rhea" id="RHEA:50786"/>
    </physiologicalReaction>
</comment>
<evidence type="ECO:0000256" key="3">
    <source>
        <dbReference type="ARBA" id="ARBA00011852"/>
    </source>
</evidence>
<evidence type="ECO:0000256" key="14">
    <source>
        <dbReference type="ARBA" id="ARBA00023098"/>
    </source>
</evidence>
<evidence type="ECO:0000256" key="10">
    <source>
        <dbReference type="ARBA" id="ARBA00022832"/>
    </source>
</evidence>
<evidence type="ECO:0000256" key="28">
    <source>
        <dbReference type="ARBA" id="ARBA00048387"/>
    </source>
</evidence>
<evidence type="ECO:0000256" key="30">
    <source>
        <dbReference type="ARBA" id="ARBA00048953"/>
    </source>
</evidence>
<evidence type="ECO:0000256" key="16">
    <source>
        <dbReference type="ARBA" id="ARBA00031851"/>
    </source>
</evidence>
<dbReference type="SMART" id="SM00829">
    <property type="entry name" value="PKS_ER"/>
    <property type="match status" value="1"/>
</dbReference>
<keyword evidence="8" id="KW-0644">Prostaglandin metabolism</keyword>
<keyword evidence="13" id="KW-0560">Oxidoreductase</keyword>
<dbReference type="Gene3D" id="3.40.50.720">
    <property type="entry name" value="NAD(P)-binding Rossmann-like Domain"/>
    <property type="match status" value="1"/>
</dbReference>
<dbReference type="GO" id="GO:0032440">
    <property type="term" value="F:2-alkenal reductase [NAD(P)H] activity"/>
    <property type="evidence" value="ECO:0007669"/>
    <property type="project" value="UniProtKB-EC"/>
</dbReference>
<comment type="catalytic activity">
    <reaction evidence="29">
        <text>20-hydroxy-leukotriene B4 + NADP(+) = 12-oxo-20-hydroxy-leukotriene B4 + NADPH + H(+)</text>
        <dbReference type="Rhea" id="RHEA:51208"/>
        <dbReference type="ChEBI" id="CHEBI:15378"/>
        <dbReference type="ChEBI" id="CHEBI:57460"/>
        <dbReference type="ChEBI" id="CHEBI:57783"/>
        <dbReference type="ChEBI" id="CHEBI:58349"/>
        <dbReference type="ChEBI" id="CHEBI:133346"/>
    </reaction>
    <physiologicalReaction direction="left-to-right" evidence="29">
        <dbReference type="Rhea" id="RHEA:51209"/>
    </physiologicalReaction>
</comment>
<comment type="similarity">
    <text evidence="2">Belongs to the NADP-dependent oxidoreductase L4BD family.</text>
</comment>
<evidence type="ECO:0000256" key="32">
    <source>
        <dbReference type="ARBA" id="ARBA00049070"/>
    </source>
</evidence>
<dbReference type="Pfam" id="PF00107">
    <property type="entry name" value="ADH_zinc_N"/>
    <property type="match status" value="1"/>
</dbReference>
<evidence type="ECO:0000256" key="24">
    <source>
        <dbReference type="ARBA" id="ARBA00047878"/>
    </source>
</evidence>
<dbReference type="InterPro" id="IPR014190">
    <property type="entry name" value="PTGR1"/>
</dbReference>
<evidence type="ECO:0000256" key="25">
    <source>
        <dbReference type="ARBA" id="ARBA00047903"/>
    </source>
</evidence>
<evidence type="ECO:0000256" key="9">
    <source>
        <dbReference type="ARBA" id="ARBA00022553"/>
    </source>
</evidence>
<dbReference type="CDD" id="cd08294">
    <property type="entry name" value="leukotriene_B4_DH_like"/>
    <property type="match status" value="1"/>
</dbReference>
<dbReference type="PANTHER" id="PTHR43205:SF7">
    <property type="entry name" value="PROSTAGLANDIN REDUCTASE 1"/>
    <property type="match status" value="1"/>
</dbReference>
<keyword evidence="15" id="KW-0379">Hydroxylation</keyword>
<comment type="subcellular location">
    <subcellularLocation>
        <location evidence="1">Cytoplasm</location>
    </subcellularLocation>
</comment>
<accession>A0A336LIG0</accession>
<comment type="catalytic activity">
    <reaction evidence="24">
        <text>13,14-dihydro-15-oxo-prostaglandin F1alpha + NADP(+) = 15-oxoprostaglandin F1alpha + NADPH + H(+)</text>
        <dbReference type="Rhea" id="RHEA:50592"/>
        <dbReference type="ChEBI" id="CHEBI:15378"/>
        <dbReference type="ChEBI" id="CHEBI:57783"/>
        <dbReference type="ChEBI" id="CHEBI:58349"/>
        <dbReference type="ChEBI" id="CHEBI:79072"/>
        <dbReference type="ChEBI" id="CHEBI:133411"/>
    </reaction>
    <physiologicalReaction direction="right-to-left" evidence="24">
        <dbReference type="Rhea" id="RHEA:50594"/>
    </physiologicalReaction>
</comment>
<comment type="catalytic activity">
    <reaction evidence="30">
        <text>6-trans-leukotriene B4 + NADP(+) = 12-oxo-(5S)-hydroxy-(6E,8E,10E,14Z)-eicosatetraenoate + NADPH + H(+)</text>
        <dbReference type="Rhea" id="RHEA:51204"/>
        <dbReference type="ChEBI" id="CHEBI:15378"/>
        <dbReference type="ChEBI" id="CHEBI:57783"/>
        <dbReference type="ChEBI" id="CHEBI:58349"/>
        <dbReference type="ChEBI" id="CHEBI:90723"/>
        <dbReference type="ChEBI" id="CHEBI:133974"/>
    </reaction>
    <physiologicalReaction direction="left-to-right" evidence="30">
        <dbReference type="Rhea" id="RHEA:51205"/>
    </physiologicalReaction>
</comment>
<comment type="catalytic activity">
    <reaction evidence="33">
        <text>an n-alkanal + NADP(+) = an alk-2-enal + NADPH + H(+)</text>
        <dbReference type="Rhea" id="RHEA:13737"/>
        <dbReference type="ChEBI" id="CHEBI:12834"/>
        <dbReference type="ChEBI" id="CHEBI:13757"/>
        <dbReference type="ChEBI" id="CHEBI:15378"/>
        <dbReference type="ChEBI" id="CHEBI:57783"/>
        <dbReference type="ChEBI" id="CHEBI:58349"/>
        <dbReference type="EC" id="1.3.1.74"/>
    </reaction>
    <physiologicalReaction direction="right-to-left" evidence="33">
        <dbReference type="Rhea" id="RHEA:13739"/>
    </physiologicalReaction>
</comment>
<dbReference type="InterPro" id="IPR011032">
    <property type="entry name" value="GroES-like_sf"/>
</dbReference>
<evidence type="ECO:0000256" key="7">
    <source>
        <dbReference type="ARBA" id="ARBA00022490"/>
    </source>
</evidence>
<dbReference type="GO" id="GO:0047522">
    <property type="term" value="F:15-oxoprostaglandin 13-reductase [NAD(P)+] activity"/>
    <property type="evidence" value="ECO:0007669"/>
    <property type="project" value="UniProtKB-EC"/>
</dbReference>
<keyword evidence="7" id="KW-0963">Cytoplasm</keyword>
<dbReference type="PANTHER" id="PTHR43205">
    <property type="entry name" value="PROSTAGLANDIN REDUCTASE"/>
    <property type="match status" value="1"/>
</dbReference>
<evidence type="ECO:0000256" key="1">
    <source>
        <dbReference type="ARBA" id="ARBA00004496"/>
    </source>
</evidence>
<comment type="catalytic activity">
    <reaction evidence="31">
        <text>(5S,12S)-dihydroxy-(6E,10E,12E,14Z)-eicosatetraenoate + NADP(+) = 12-oxo-(5S)-hydroxy-(6E,8E,10E,14Z)-eicosatetraenoate + NADPH + H(+)</text>
        <dbReference type="Rhea" id="RHEA:51212"/>
        <dbReference type="ChEBI" id="CHEBI:15378"/>
        <dbReference type="ChEBI" id="CHEBI:57783"/>
        <dbReference type="ChEBI" id="CHEBI:58349"/>
        <dbReference type="ChEBI" id="CHEBI:133974"/>
        <dbReference type="ChEBI" id="CHEBI:133975"/>
    </reaction>
    <physiologicalReaction direction="left-to-right" evidence="31">
        <dbReference type="Rhea" id="RHEA:51213"/>
    </physiologicalReaction>
</comment>
<comment type="catalytic activity">
    <reaction evidence="28">
        <text>4-hydroxynonanal + NADP(+) = (E)-4-hydroxynon-2-enal + NADPH + H(+)</text>
        <dbReference type="Rhea" id="RHEA:64736"/>
        <dbReference type="ChEBI" id="CHEBI:15378"/>
        <dbReference type="ChEBI" id="CHEBI:57783"/>
        <dbReference type="ChEBI" id="CHEBI:58349"/>
        <dbReference type="ChEBI" id="CHEBI:58968"/>
        <dbReference type="ChEBI" id="CHEBI:156112"/>
    </reaction>
    <physiologicalReaction direction="right-to-left" evidence="28">
        <dbReference type="Rhea" id="RHEA:64738"/>
    </physiologicalReaction>
</comment>
<organism evidence="36">
    <name type="scientific">Culicoides sonorensis</name>
    <name type="common">Biting midge</name>
    <dbReference type="NCBI Taxonomy" id="179676"/>
    <lineage>
        <taxon>Eukaryota</taxon>
        <taxon>Metazoa</taxon>
        <taxon>Ecdysozoa</taxon>
        <taxon>Arthropoda</taxon>
        <taxon>Hexapoda</taxon>
        <taxon>Insecta</taxon>
        <taxon>Pterygota</taxon>
        <taxon>Neoptera</taxon>
        <taxon>Endopterygota</taxon>
        <taxon>Diptera</taxon>
        <taxon>Nematocera</taxon>
        <taxon>Chironomoidea</taxon>
        <taxon>Ceratopogonidae</taxon>
        <taxon>Ceratopogoninae</taxon>
        <taxon>Culicoides</taxon>
        <taxon>Monoculicoides</taxon>
    </lineage>
</organism>